<keyword evidence="2" id="KW-1185">Reference proteome</keyword>
<comment type="caution">
    <text evidence="1">The sequence shown here is derived from an EMBL/GenBank/DDBJ whole genome shotgun (WGS) entry which is preliminary data.</text>
</comment>
<dbReference type="AlphaFoldDB" id="K6Y7F8"/>
<evidence type="ECO:0000313" key="1">
    <source>
        <dbReference type="EMBL" id="GAC19861.1"/>
    </source>
</evidence>
<gene>
    <name evidence="1" type="ORF">GARC_2898</name>
</gene>
<protein>
    <submittedName>
        <fullName evidence="1">Uncharacterized protein</fullName>
    </submittedName>
</protein>
<dbReference type="EMBL" id="BAEO01000041">
    <property type="protein sequence ID" value="GAC19861.1"/>
    <property type="molecule type" value="Genomic_DNA"/>
</dbReference>
<sequence length="37" mass="4283">MRLSSSTRICESGDDIVCSEITKYQRHHTDHIANLHK</sequence>
<dbReference type="Proteomes" id="UP000006327">
    <property type="component" value="Unassembled WGS sequence"/>
</dbReference>
<accession>K6Y7F8</accession>
<name>K6Y7F8_9ALTE</name>
<proteinExistence type="predicted"/>
<evidence type="ECO:0000313" key="2">
    <source>
        <dbReference type="Proteomes" id="UP000006327"/>
    </source>
</evidence>
<organism evidence="1 2">
    <name type="scientific">Paraglaciecola arctica BSs20135</name>
    <dbReference type="NCBI Taxonomy" id="493475"/>
    <lineage>
        <taxon>Bacteria</taxon>
        <taxon>Pseudomonadati</taxon>
        <taxon>Pseudomonadota</taxon>
        <taxon>Gammaproteobacteria</taxon>
        <taxon>Alteromonadales</taxon>
        <taxon>Alteromonadaceae</taxon>
        <taxon>Paraglaciecola</taxon>
    </lineage>
</organism>
<reference evidence="1 2" key="1">
    <citation type="journal article" date="2017" name="Antonie Van Leeuwenhoek">
        <title>Rhizobium rhizosphaerae sp. nov., a novel species isolated from rice rhizosphere.</title>
        <authorList>
            <person name="Zhao J.J."/>
            <person name="Zhang J."/>
            <person name="Zhang R.J."/>
            <person name="Zhang C.W."/>
            <person name="Yin H.Q."/>
            <person name="Zhang X.X."/>
        </authorList>
    </citation>
    <scope>NUCLEOTIDE SEQUENCE [LARGE SCALE GENOMIC DNA]</scope>
    <source>
        <strain evidence="1 2">BSs20135</strain>
    </source>
</reference>